<dbReference type="GO" id="GO:0005886">
    <property type="term" value="C:plasma membrane"/>
    <property type="evidence" value="ECO:0007669"/>
    <property type="project" value="UniProtKB-SubCell"/>
</dbReference>
<name>A0A9D1M331_9PROT</name>
<evidence type="ECO:0000256" key="8">
    <source>
        <dbReference type="ARBA" id="ARBA00022989"/>
    </source>
</evidence>
<dbReference type="GO" id="GO:0009306">
    <property type="term" value="P:protein secretion"/>
    <property type="evidence" value="ECO:0007669"/>
    <property type="project" value="UniProtKB-UniRule"/>
</dbReference>
<dbReference type="PANTHER" id="PTHR34182:SF1">
    <property type="entry name" value="PROTEIN-EXPORT MEMBRANE PROTEIN SECG"/>
    <property type="match status" value="1"/>
</dbReference>
<accession>A0A9D1M331</accession>
<reference evidence="14" key="1">
    <citation type="submission" date="2020-10" db="EMBL/GenBank/DDBJ databases">
        <authorList>
            <person name="Gilroy R."/>
        </authorList>
    </citation>
    <scope>NUCLEOTIDE SEQUENCE</scope>
    <source>
        <strain evidence="14">ChiW3-316</strain>
    </source>
</reference>
<comment type="function">
    <text evidence="11 12">Involved in protein export. Participates in an early event of protein translocation.</text>
</comment>
<dbReference type="InterPro" id="IPR004692">
    <property type="entry name" value="SecG"/>
</dbReference>
<keyword evidence="5 12" id="KW-1003">Cell membrane</keyword>
<dbReference type="PANTHER" id="PTHR34182">
    <property type="entry name" value="PROTEIN-EXPORT MEMBRANE PROTEIN SECG"/>
    <property type="match status" value="1"/>
</dbReference>
<comment type="caution">
    <text evidence="12">Lacks conserved residue(s) required for the propagation of feature annotation.</text>
</comment>
<dbReference type="GO" id="GO:0015450">
    <property type="term" value="F:protein-transporting ATPase activity"/>
    <property type="evidence" value="ECO:0007669"/>
    <property type="project" value="UniProtKB-UniRule"/>
</dbReference>
<feature type="transmembrane region" description="Helical" evidence="12">
    <location>
        <begin position="51"/>
        <end position="74"/>
    </location>
</feature>
<dbReference type="EMBL" id="DVNC01000010">
    <property type="protein sequence ID" value="HIU52646.1"/>
    <property type="molecule type" value="Genomic_DNA"/>
</dbReference>
<dbReference type="GO" id="GO:0065002">
    <property type="term" value="P:intracellular protein transmembrane transport"/>
    <property type="evidence" value="ECO:0007669"/>
    <property type="project" value="TreeGrafter"/>
</dbReference>
<keyword evidence="9 12" id="KW-0811">Translocation</keyword>
<evidence type="ECO:0000256" key="4">
    <source>
        <dbReference type="ARBA" id="ARBA00022448"/>
    </source>
</evidence>
<evidence type="ECO:0000256" key="9">
    <source>
        <dbReference type="ARBA" id="ARBA00023010"/>
    </source>
</evidence>
<evidence type="ECO:0000256" key="13">
    <source>
        <dbReference type="SAM" id="MobiDB-lite"/>
    </source>
</evidence>
<comment type="similarity">
    <text evidence="2 12">Belongs to the SecG family.</text>
</comment>
<gene>
    <name evidence="14" type="primary">secG</name>
    <name evidence="14" type="ORF">IAD20_01030</name>
</gene>
<evidence type="ECO:0000256" key="3">
    <source>
        <dbReference type="ARBA" id="ARBA00017876"/>
    </source>
</evidence>
<evidence type="ECO:0000256" key="2">
    <source>
        <dbReference type="ARBA" id="ARBA00008445"/>
    </source>
</evidence>
<reference evidence="14" key="2">
    <citation type="journal article" date="2021" name="PeerJ">
        <title>Extensive microbial diversity within the chicken gut microbiome revealed by metagenomics and culture.</title>
        <authorList>
            <person name="Gilroy R."/>
            <person name="Ravi A."/>
            <person name="Getino M."/>
            <person name="Pursley I."/>
            <person name="Horton D.L."/>
            <person name="Alikhan N.F."/>
            <person name="Baker D."/>
            <person name="Gharbi K."/>
            <person name="Hall N."/>
            <person name="Watson M."/>
            <person name="Adriaenssens E.M."/>
            <person name="Foster-Nyarko E."/>
            <person name="Jarju S."/>
            <person name="Secka A."/>
            <person name="Antonio M."/>
            <person name="Oren A."/>
            <person name="Chaudhuri R.R."/>
            <person name="La Ragione R."/>
            <person name="Hildebrand F."/>
            <person name="Pallen M.J."/>
        </authorList>
    </citation>
    <scope>NUCLEOTIDE SEQUENCE</scope>
    <source>
        <strain evidence="14">ChiW3-316</strain>
    </source>
</reference>
<keyword evidence="8 12" id="KW-1133">Transmembrane helix</keyword>
<dbReference type="NCBIfam" id="TIGR00810">
    <property type="entry name" value="secG"/>
    <property type="match status" value="1"/>
</dbReference>
<dbReference type="PRINTS" id="PR01651">
    <property type="entry name" value="SECGEXPORT"/>
</dbReference>
<dbReference type="AlphaFoldDB" id="A0A9D1M331"/>
<comment type="subcellular location">
    <subcellularLocation>
        <location evidence="1 12">Cell membrane</location>
        <topology evidence="1 12">Multi-pass membrane protein</topology>
    </subcellularLocation>
</comment>
<evidence type="ECO:0000256" key="12">
    <source>
        <dbReference type="RuleBase" id="RU365087"/>
    </source>
</evidence>
<dbReference type="Pfam" id="PF03840">
    <property type="entry name" value="SecG"/>
    <property type="match status" value="1"/>
</dbReference>
<evidence type="ECO:0000256" key="7">
    <source>
        <dbReference type="ARBA" id="ARBA00022927"/>
    </source>
</evidence>
<evidence type="ECO:0000313" key="14">
    <source>
        <dbReference type="EMBL" id="HIU52646.1"/>
    </source>
</evidence>
<keyword evidence="10 12" id="KW-0472">Membrane</keyword>
<keyword evidence="6 12" id="KW-0812">Transmembrane</keyword>
<comment type="caution">
    <text evidence="14">The sequence shown here is derived from an EMBL/GenBank/DDBJ whole genome shotgun (WGS) entry which is preliminary data.</text>
</comment>
<evidence type="ECO:0000313" key="15">
    <source>
        <dbReference type="Proteomes" id="UP000824107"/>
    </source>
</evidence>
<keyword evidence="7 12" id="KW-0653">Protein transport</keyword>
<feature type="region of interest" description="Disordered" evidence="13">
    <location>
        <begin position="85"/>
        <end position="105"/>
    </location>
</feature>
<evidence type="ECO:0000256" key="10">
    <source>
        <dbReference type="ARBA" id="ARBA00023136"/>
    </source>
</evidence>
<evidence type="ECO:0000256" key="11">
    <source>
        <dbReference type="ARBA" id="ARBA00025182"/>
    </source>
</evidence>
<protein>
    <recommendedName>
        <fullName evidence="3 12">Protein-export membrane protein SecG</fullName>
    </recommendedName>
</protein>
<evidence type="ECO:0000256" key="5">
    <source>
        <dbReference type="ARBA" id="ARBA00022475"/>
    </source>
</evidence>
<sequence>METVLLVVHLLVAIFLVSVILMQRSSGGALDGLGGGSGANSILSARGTGNFLTRLTAILATIFFITSLSLSLLYKSGEPKATSILESAPAEQSVPDVPSAPVAAE</sequence>
<dbReference type="Proteomes" id="UP000824107">
    <property type="component" value="Unassembled WGS sequence"/>
</dbReference>
<evidence type="ECO:0000256" key="6">
    <source>
        <dbReference type="ARBA" id="ARBA00022692"/>
    </source>
</evidence>
<organism evidence="14 15">
    <name type="scientific">Candidatus Scatocola faecipullorum</name>
    <dbReference type="NCBI Taxonomy" id="2840917"/>
    <lineage>
        <taxon>Bacteria</taxon>
        <taxon>Pseudomonadati</taxon>
        <taxon>Pseudomonadota</taxon>
        <taxon>Alphaproteobacteria</taxon>
        <taxon>Rhodospirillales</taxon>
        <taxon>Rhodospirillaceae</taxon>
        <taxon>Rhodospirillaceae incertae sedis</taxon>
        <taxon>Candidatus Scatocola</taxon>
    </lineage>
</organism>
<dbReference type="GO" id="GO:0043952">
    <property type="term" value="P:protein transport by the Sec complex"/>
    <property type="evidence" value="ECO:0007669"/>
    <property type="project" value="TreeGrafter"/>
</dbReference>
<evidence type="ECO:0000256" key="1">
    <source>
        <dbReference type="ARBA" id="ARBA00004651"/>
    </source>
</evidence>
<proteinExistence type="inferred from homology"/>
<keyword evidence="4 12" id="KW-0813">Transport</keyword>